<dbReference type="AlphaFoldDB" id="A0A7Y9I681"/>
<comment type="caution">
    <text evidence="2">The sequence shown here is derived from an EMBL/GenBank/DDBJ whole genome shotgun (WGS) entry which is preliminary data.</text>
</comment>
<evidence type="ECO:0000313" key="2">
    <source>
        <dbReference type="EMBL" id="NYE70883.1"/>
    </source>
</evidence>
<reference evidence="2 3" key="1">
    <citation type="submission" date="2020-07" db="EMBL/GenBank/DDBJ databases">
        <title>Sequencing the genomes of 1000 actinobacteria strains.</title>
        <authorList>
            <person name="Klenk H.-P."/>
        </authorList>
    </citation>
    <scope>NUCLEOTIDE SEQUENCE [LARGE SCALE GENOMIC DNA]</scope>
    <source>
        <strain evidence="2 3">DSM 22083</strain>
    </source>
</reference>
<organism evidence="2 3">
    <name type="scientific">Microlunatus parietis</name>
    <dbReference type="NCBI Taxonomy" id="682979"/>
    <lineage>
        <taxon>Bacteria</taxon>
        <taxon>Bacillati</taxon>
        <taxon>Actinomycetota</taxon>
        <taxon>Actinomycetes</taxon>
        <taxon>Propionibacteriales</taxon>
        <taxon>Propionibacteriaceae</taxon>
        <taxon>Microlunatus</taxon>
    </lineage>
</organism>
<sequence length="87" mass="9029">MAVIIVGLLIMAYPFTLGASETLTCRGEPMAPGSVCLKADGSEAESYADRISKAAVARPIVIGAGALLAAFGTYLLISDLRRKRADA</sequence>
<keyword evidence="1" id="KW-0812">Transmembrane</keyword>
<accession>A0A7Y9I681</accession>
<name>A0A7Y9I681_9ACTN</name>
<evidence type="ECO:0000313" key="3">
    <source>
        <dbReference type="Proteomes" id="UP000569914"/>
    </source>
</evidence>
<dbReference type="EMBL" id="JACCBU010000001">
    <property type="protein sequence ID" value="NYE70883.1"/>
    <property type="molecule type" value="Genomic_DNA"/>
</dbReference>
<dbReference type="Proteomes" id="UP000569914">
    <property type="component" value="Unassembled WGS sequence"/>
</dbReference>
<feature type="transmembrane region" description="Helical" evidence="1">
    <location>
        <begin position="56"/>
        <end position="77"/>
    </location>
</feature>
<keyword evidence="3" id="KW-1185">Reference proteome</keyword>
<evidence type="ECO:0000256" key="1">
    <source>
        <dbReference type="SAM" id="Phobius"/>
    </source>
</evidence>
<keyword evidence="1" id="KW-0472">Membrane</keyword>
<proteinExistence type="predicted"/>
<keyword evidence="1" id="KW-1133">Transmembrane helix</keyword>
<protein>
    <submittedName>
        <fullName evidence="2">Uncharacterized protein</fullName>
    </submittedName>
</protein>
<gene>
    <name evidence="2" type="ORF">BKA15_002212</name>
</gene>